<gene>
    <name evidence="8" type="ORF">JRO89_XS03G0288500</name>
</gene>
<evidence type="ECO:0000259" key="7">
    <source>
        <dbReference type="Pfam" id="PF03016"/>
    </source>
</evidence>
<keyword evidence="4" id="KW-0812">Transmembrane</keyword>
<evidence type="ECO:0000256" key="5">
    <source>
        <dbReference type="ARBA" id="ARBA00023034"/>
    </source>
</evidence>
<reference evidence="8 9" key="1">
    <citation type="submission" date="2021-02" db="EMBL/GenBank/DDBJ databases">
        <title>Plant Genome Project.</title>
        <authorList>
            <person name="Zhang R.-G."/>
        </authorList>
    </citation>
    <scope>NUCLEOTIDE SEQUENCE [LARGE SCALE GENOMIC DNA]</scope>
    <source>
        <tissue evidence="8">Leaves</tissue>
    </source>
</reference>
<organism evidence="8 9">
    <name type="scientific">Xanthoceras sorbifolium</name>
    <dbReference type="NCBI Taxonomy" id="99658"/>
    <lineage>
        <taxon>Eukaryota</taxon>
        <taxon>Viridiplantae</taxon>
        <taxon>Streptophyta</taxon>
        <taxon>Embryophyta</taxon>
        <taxon>Tracheophyta</taxon>
        <taxon>Spermatophyta</taxon>
        <taxon>Magnoliopsida</taxon>
        <taxon>eudicotyledons</taxon>
        <taxon>Gunneridae</taxon>
        <taxon>Pentapetalae</taxon>
        <taxon>rosids</taxon>
        <taxon>malvids</taxon>
        <taxon>Sapindales</taxon>
        <taxon>Sapindaceae</taxon>
        <taxon>Xanthoceroideae</taxon>
        <taxon>Xanthoceras</taxon>
    </lineage>
</organism>
<evidence type="ECO:0000313" key="9">
    <source>
        <dbReference type="Proteomes" id="UP000827721"/>
    </source>
</evidence>
<evidence type="ECO:0000256" key="4">
    <source>
        <dbReference type="ARBA" id="ARBA00022968"/>
    </source>
</evidence>
<keyword evidence="3" id="KW-0328">Glycosyltransferase</keyword>
<sequence length="197" mass="23379">MCVMFTIYIDDFNRRDIFMIFLFRGQKKKKNSSLQRIEDDLSRARAAIHEAVRLRNYTSNKEETYVRRGPVYRNAYAFHQSRIEMEKRFKVWVYREGELPLIHGGPLNNIYGIEGQFIEEMESGNSKFMARHPDEAHAFFLPISVAYIINFLYRPLVTYSRDQLQRLVADYIGVVSDKYPYWNRSNGADHFLVSCHD</sequence>
<dbReference type="Pfam" id="PF03016">
    <property type="entry name" value="Exostosin_GT47"/>
    <property type="match status" value="1"/>
</dbReference>
<dbReference type="PANTHER" id="PTHR11062:SF267">
    <property type="entry name" value="EXOSTOSIN FAMILY PROTEIN"/>
    <property type="match status" value="1"/>
</dbReference>
<keyword evidence="4" id="KW-0735">Signal-anchor</keyword>
<dbReference type="Proteomes" id="UP000827721">
    <property type="component" value="Unassembled WGS sequence"/>
</dbReference>
<dbReference type="PANTHER" id="PTHR11062">
    <property type="entry name" value="EXOSTOSIN HEPARAN SULFATE GLYCOSYLTRANSFERASE -RELATED"/>
    <property type="match status" value="1"/>
</dbReference>
<keyword evidence="6" id="KW-0175">Coiled coil</keyword>
<keyword evidence="3" id="KW-0808">Transferase</keyword>
<dbReference type="EMBL" id="JAFEMO010000003">
    <property type="protein sequence ID" value="KAH7574379.1"/>
    <property type="molecule type" value="Genomic_DNA"/>
</dbReference>
<evidence type="ECO:0000256" key="3">
    <source>
        <dbReference type="ARBA" id="ARBA00022676"/>
    </source>
</evidence>
<comment type="similarity">
    <text evidence="2">Belongs to the glycosyltransferase 47 family.</text>
</comment>
<evidence type="ECO:0000313" key="8">
    <source>
        <dbReference type="EMBL" id="KAH7574379.1"/>
    </source>
</evidence>
<evidence type="ECO:0000256" key="2">
    <source>
        <dbReference type="ARBA" id="ARBA00010271"/>
    </source>
</evidence>
<evidence type="ECO:0000256" key="6">
    <source>
        <dbReference type="SAM" id="Coils"/>
    </source>
</evidence>
<evidence type="ECO:0000256" key="1">
    <source>
        <dbReference type="ARBA" id="ARBA00004323"/>
    </source>
</evidence>
<comment type="subcellular location">
    <subcellularLocation>
        <location evidence="1">Golgi apparatus membrane</location>
        <topology evidence="1">Single-pass type II membrane protein</topology>
    </subcellularLocation>
</comment>
<dbReference type="InterPro" id="IPR040911">
    <property type="entry name" value="Exostosin_GT47"/>
</dbReference>
<dbReference type="InterPro" id="IPR004263">
    <property type="entry name" value="Exostosin"/>
</dbReference>
<feature type="domain" description="Exostosin GT47" evidence="7">
    <location>
        <begin position="86"/>
        <end position="197"/>
    </location>
</feature>
<comment type="caution">
    <text evidence="8">The sequence shown here is derived from an EMBL/GenBank/DDBJ whole genome shotgun (WGS) entry which is preliminary data.</text>
</comment>
<proteinExistence type="inferred from homology"/>
<protein>
    <recommendedName>
        <fullName evidence="7">Exostosin GT47 domain-containing protein</fullName>
    </recommendedName>
</protein>
<keyword evidence="5" id="KW-0333">Golgi apparatus</keyword>
<accession>A0ABQ8ID87</accession>
<name>A0ABQ8ID87_9ROSI</name>
<keyword evidence="9" id="KW-1185">Reference proteome</keyword>
<feature type="coiled-coil region" evidence="6">
    <location>
        <begin position="27"/>
        <end position="54"/>
    </location>
</feature>